<evidence type="ECO:0000313" key="1">
    <source>
        <dbReference type="EMBL" id="MEA5479966.1"/>
    </source>
</evidence>
<comment type="caution">
    <text evidence="1">The sequence shown here is derived from an EMBL/GenBank/DDBJ whole genome shotgun (WGS) entry which is preliminary data.</text>
</comment>
<proteinExistence type="predicted"/>
<accession>A0ABU5TNT2</accession>
<keyword evidence="2" id="KW-1185">Reference proteome</keyword>
<reference evidence="1 2" key="1">
    <citation type="submission" date="2023-12" db="EMBL/GenBank/DDBJ databases">
        <title>Baltic Sea Cyanobacteria.</title>
        <authorList>
            <person name="Delbaje E."/>
            <person name="Fewer D.P."/>
            <person name="Shishido T.K."/>
        </authorList>
    </citation>
    <scope>NUCLEOTIDE SEQUENCE [LARGE SCALE GENOMIC DNA]</scope>
    <source>
        <strain evidence="1 2">UHCC 0370</strain>
    </source>
</reference>
<evidence type="ECO:0000313" key="2">
    <source>
        <dbReference type="Proteomes" id="UP001301388"/>
    </source>
</evidence>
<dbReference type="EMBL" id="JAYGIE010000104">
    <property type="protein sequence ID" value="MEA5479966.1"/>
    <property type="molecule type" value="Genomic_DNA"/>
</dbReference>
<sequence>MPSAIACPCVARFWAKKKKPANSQISDFFYASEDNLQIHKKSRRSKSMPLAIACPCVARYWAKKKKPAKVQISDFFYASKDNL</sequence>
<name>A0ABU5TNT2_9CYAN</name>
<organism evidence="1 2">
    <name type="scientific">Pseudanabaena galeata UHCC 0370</name>
    <dbReference type="NCBI Taxonomy" id="3110310"/>
    <lineage>
        <taxon>Bacteria</taxon>
        <taxon>Bacillati</taxon>
        <taxon>Cyanobacteriota</taxon>
        <taxon>Cyanophyceae</taxon>
        <taxon>Pseudanabaenales</taxon>
        <taxon>Pseudanabaenaceae</taxon>
        <taxon>Pseudanabaena</taxon>
    </lineage>
</organism>
<gene>
    <name evidence="1" type="ORF">VB774_20250</name>
</gene>
<protein>
    <submittedName>
        <fullName evidence="1">Uncharacterized protein</fullName>
    </submittedName>
</protein>
<dbReference type="RefSeq" id="WP_323263089.1">
    <property type="nucleotide sequence ID" value="NZ_JAYGIE010000104.1"/>
</dbReference>
<dbReference type="Proteomes" id="UP001301388">
    <property type="component" value="Unassembled WGS sequence"/>
</dbReference>